<organism evidence="1 2">
    <name type="scientific">Blastopirellula marina</name>
    <dbReference type="NCBI Taxonomy" id="124"/>
    <lineage>
        <taxon>Bacteria</taxon>
        <taxon>Pseudomonadati</taxon>
        <taxon>Planctomycetota</taxon>
        <taxon>Planctomycetia</taxon>
        <taxon>Pirellulales</taxon>
        <taxon>Pirellulaceae</taxon>
        <taxon>Blastopirellula</taxon>
    </lineage>
</organism>
<evidence type="ECO:0000313" key="1">
    <source>
        <dbReference type="EMBL" id="PQO34399.1"/>
    </source>
</evidence>
<evidence type="ECO:0000313" key="2">
    <source>
        <dbReference type="Proteomes" id="UP000238322"/>
    </source>
</evidence>
<dbReference type="Proteomes" id="UP000238322">
    <property type="component" value="Unassembled WGS sequence"/>
</dbReference>
<proteinExistence type="predicted"/>
<reference evidence="1 2" key="1">
    <citation type="submission" date="2018-02" db="EMBL/GenBank/DDBJ databases">
        <title>Comparative genomes isolates from brazilian mangrove.</title>
        <authorList>
            <person name="Araujo J.E."/>
            <person name="Taketani R.G."/>
            <person name="Silva M.C.P."/>
            <person name="Loureco M.V."/>
            <person name="Andreote F.D."/>
        </authorList>
    </citation>
    <scope>NUCLEOTIDE SEQUENCE [LARGE SCALE GENOMIC DNA]</scope>
    <source>
        <strain evidence="1 2">Hex-1 MGV</strain>
    </source>
</reference>
<dbReference type="AlphaFoldDB" id="A0A2S8FQE5"/>
<accession>A0A2S8FQE5</accession>
<dbReference type="EMBL" id="PUHY01000010">
    <property type="protein sequence ID" value="PQO34399.1"/>
    <property type="molecule type" value="Genomic_DNA"/>
</dbReference>
<name>A0A2S8FQE5_9BACT</name>
<comment type="caution">
    <text evidence="1">The sequence shown here is derived from an EMBL/GenBank/DDBJ whole genome shotgun (WGS) entry which is preliminary data.</text>
</comment>
<gene>
    <name evidence="1" type="ORF">C5Y83_12795</name>
</gene>
<sequence>MLVRRLDRDALLRNEKPQWSIYRCLAGWKLTPIFSLVTPGKEPAKVLPNVQAHRPDPRPVVDTKLDWVRTCALSRFVRGNDSHFRKLDGFLPSNSAGRLKTAGVSFRHALRLVERYSI</sequence>
<protein>
    <submittedName>
        <fullName evidence="1">Uncharacterized protein</fullName>
    </submittedName>
</protein>